<accession>A0ABT2CWP4</accession>
<keyword evidence="7" id="KW-1185">Reference proteome</keyword>
<dbReference type="Gene3D" id="3.40.190.10">
    <property type="entry name" value="Periplasmic binding protein-like II"/>
    <property type="match status" value="2"/>
</dbReference>
<comment type="caution">
    <text evidence="6">The sequence shown here is derived from an EMBL/GenBank/DDBJ whole genome shotgun (WGS) entry which is preliminary data.</text>
</comment>
<dbReference type="RefSeq" id="WP_258811451.1">
    <property type="nucleotide sequence ID" value="NZ_JANUGU010000002.1"/>
</dbReference>
<dbReference type="PROSITE" id="PS50931">
    <property type="entry name" value="HTH_LYSR"/>
    <property type="match status" value="1"/>
</dbReference>
<evidence type="ECO:0000256" key="4">
    <source>
        <dbReference type="ARBA" id="ARBA00023163"/>
    </source>
</evidence>
<evidence type="ECO:0000313" key="6">
    <source>
        <dbReference type="EMBL" id="MCS0658264.1"/>
    </source>
</evidence>
<dbReference type="SUPFAM" id="SSF46785">
    <property type="entry name" value="Winged helix' DNA-binding domain"/>
    <property type="match status" value="1"/>
</dbReference>
<reference evidence="6 7" key="1">
    <citation type="submission" date="2022-08" db="EMBL/GenBank/DDBJ databases">
        <title>Reclassification of Massilia species as members of the genera Telluria, Duganella, Pseudoduganella, Mokoshia gen. nov. and Zemynaea gen. nov. using orthogonal and non-orthogonal genome-based approaches.</title>
        <authorList>
            <person name="Bowman J.P."/>
        </authorList>
    </citation>
    <scope>NUCLEOTIDE SEQUENCE [LARGE SCALE GENOMIC DNA]</scope>
    <source>
        <strain evidence="6 7">JCM 31606</strain>
    </source>
</reference>
<evidence type="ECO:0000256" key="3">
    <source>
        <dbReference type="ARBA" id="ARBA00023125"/>
    </source>
</evidence>
<organism evidence="6 7">
    <name type="scientific">Massilia terrae</name>
    <dbReference type="NCBI Taxonomy" id="1811224"/>
    <lineage>
        <taxon>Bacteria</taxon>
        <taxon>Pseudomonadati</taxon>
        <taxon>Pseudomonadota</taxon>
        <taxon>Betaproteobacteria</taxon>
        <taxon>Burkholderiales</taxon>
        <taxon>Oxalobacteraceae</taxon>
        <taxon>Telluria group</taxon>
        <taxon>Massilia</taxon>
    </lineage>
</organism>
<gene>
    <name evidence="6" type="ORF">NX778_09335</name>
</gene>
<sequence>MKLSQLKMLLAVADAGSFSAAAQQLDCTQSRISHGIGELERTLGTRLLARTRDGSTPTDAGRRVLEKARQMVRLEASLLDAVREGHELAGRVRIACFRSVGTHLLPHTLEALAHEYPGIRVDIDDGCDERGDVTQAVLQGRAHIGIAQLPVEPELVRRSYLHDSYVMVLPASLKLAGSAGWPDTRKLPFLQLACSGAQAVLERCRAAGFAAQPDRLLANETSIAALVGRGMGYSILPELSVFPKADDVQVLALPIPARREFAITGLAETMRAPAVKAVVRFLRDKRIVARTRAFQRGIVDWG</sequence>
<dbReference type="PANTHER" id="PTHR30346">
    <property type="entry name" value="TRANSCRIPTIONAL DUAL REGULATOR HCAR-RELATED"/>
    <property type="match status" value="1"/>
</dbReference>
<dbReference type="InterPro" id="IPR005119">
    <property type="entry name" value="LysR_subst-bd"/>
</dbReference>
<feature type="domain" description="HTH lysR-type" evidence="5">
    <location>
        <begin position="1"/>
        <end position="58"/>
    </location>
</feature>
<dbReference type="SUPFAM" id="SSF53850">
    <property type="entry name" value="Periplasmic binding protein-like II"/>
    <property type="match status" value="1"/>
</dbReference>
<evidence type="ECO:0000256" key="2">
    <source>
        <dbReference type="ARBA" id="ARBA00023015"/>
    </source>
</evidence>
<evidence type="ECO:0000256" key="1">
    <source>
        <dbReference type="ARBA" id="ARBA00009437"/>
    </source>
</evidence>
<dbReference type="CDD" id="cd05466">
    <property type="entry name" value="PBP2_LTTR_substrate"/>
    <property type="match status" value="1"/>
</dbReference>
<keyword evidence="2" id="KW-0805">Transcription regulation</keyword>
<dbReference type="Proteomes" id="UP001204621">
    <property type="component" value="Unassembled WGS sequence"/>
</dbReference>
<dbReference type="InterPro" id="IPR036388">
    <property type="entry name" value="WH-like_DNA-bd_sf"/>
</dbReference>
<dbReference type="PANTHER" id="PTHR30346:SF28">
    <property type="entry name" value="HTH-TYPE TRANSCRIPTIONAL REGULATOR CYNR"/>
    <property type="match status" value="1"/>
</dbReference>
<dbReference type="Pfam" id="PF00126">
    <property type="entry name" value="HTH_1"/>
    <property type="match status" value="1"/>
</dbReference>
<dbReference type="EMBL" id="JANUGU010000002">
    <property type="protein sequence ID" value="MCS0658264.1"/>
    <property type="molecule type" value="Genomic_DNA"/>
</dbReference>
<comment type="similarity">
    <text evidence="1">Belongs to the LysR transcriptional regulatory family.</text>
</comment>
<evidence type="ECO:0000313" key="7">
    <source>
        <dbReference type="Proteomes" id="UP001204621"/>
    </source>
</evidence>
<evidence type="ECO:0000259" key="5">
    <source>
        <dbReference type="PROSITE" id="PS50931"/>
    </source>
</evidence>
<proteinExistence type="inferred from homology"/>
<keyword evidence="4" id="KW-0804">Transcription</keyword>
<name>A0ABT2CWP4_9BURK</name>
<dbReference type="InterPro" id="IPR000847">
    <property type="entry name" value="LysR_HTH_N"/>
</dbReference>
<keyword evidence="3" id="KW-0238">DNA-binding</keyword>
<dbReference type="PRINTS" id="PR00039">
    <property type="entry name" value="HTHLYSR"/>
</dbReference>
<protein>
    <submittedName>
        <fullName evidence="6">LysR family transcriptional regulator</fullName>
    </submittedName>
</protein>
<dbReference type="InterPro" id="IPR036390">
    <property type="entry name" value="WH_DNA-bd_sf"/>
</dbReference>
<dbReference type="Pfam" id="PF03466">
    <property type="entry name" value="LysR_substrate"/>
    <property type="match status" value="1"/>
</dbReference>
<dbReference type="Gene3D" id="1.10.10.10">
    <property type="entry name" value="Winged helix-like DNA-binding domain superfamily/Winged helix DNA-binding domain"/>
    <property type="match status" value="1"/>
</dbReference>